<dbReference type="RefSeq" id="WP_271890005.1">
    <property type="nucleotide sequence ID" value="NZ_JAQBIE010000022.1"/>
</dbReference>
<proteinExistence type="predicted"/>
<dbReference type="EMBL" id="JAQBIE010000022">
    <property type="protein sequence ID" value="MDB6178890.1"/>
    <property type="molecule type" value="Genomic_DNA"/>
</dbReference>
<keyword evidence="3" id="KW-1185">Reference proteome</keyword>
<dbReference type="Proteomes" id="UP001165641">
    <property type="component" value="Unassembled WGS sequence"/>
</dbReference>
<organism evidence="2 3">
    <name type="scientific">Paracoccus onchidii</name>
    <dbReference type="NCBI Taxonomy" id="3017813"/>
    <lineage>
        <taxon>Bacteria</taxon>
        <taxon>Pseudomonadati</taxon>
        <taxon>Pseudomonadota</taxon>
        <taxon>Alphaproteobacteria</taxon>
        <taxon>Rhodobacterales</taxon>
        <taxon>Paracoccaceae</taxon>
        <taxon>Paracoccus</taxon>
    </lineage>
</organism>
<evidence type="ECO:0000313" key="2">
    <source>
        <dbReference type="EMBL" id="MDB6178890.1"/>
    </source>
</evidence>
<sequence>MPDYVPTWGVVAPTSVASNILLAGTSLQQSDYTDSIFIVNDPANGPGGLLHDNDLIGTNPEIDTTVSEPNEGFADSDGGPIIAIEELGVFNDSVVTLAGGATLVVPMYAFRLTDGRTILRVHDFELAGFNNAGFALEDIQDITLGSATNYEALTSVESFRFDLPFAMICFADGSMIDTKDGPIAVEDLTPGRLVRTLDHGCQPLRLALARTVTVEMQRRNDRLRPVHISAGALGNGFPACDLRVSRQHRMLVSSPICQRMFGKSEVLIPAIRLTDLPGIYVDESCAQVSYFHLVFDDHEVIFANGTPSESFFIGEQALKTLSREARQELLTLFPDAVERAKCAVPARHVPSGSRSRGLIARHAKSGKPLLQKIG</sequence>
<dbReference type="InterPro" id="IPR028992">
    <property type="entry name" value="Hedgehog/Intein_dom"/>
</dbReference>
<name>A0ABT4ZJI6_9RHOB</name>
<dbReference type="InterPro" id="IPR036844">
    <property type="entry name" value="Hint_dom_sf"/>
</dbReference>
<dbReference type="Pfam" id="PF13403">
    <property type="entry name" value="Hint_2"/>
    <property type="match status" value="1"/>
</dbReference>
<reference evidence="2" key="1">
    <citation type="submission" date="2022-12" db="EMBL/GenBank/DDBJ databases">
        <title>Paracoccus onchidii sp. nov., isolated from a marine invertebrate from the South China Sea.</title>
        <authorList>
            <person name="Xu S."/>
            <person name="Liu Z."/>
            <person name="Xu Y."/>
        </authorList>
    </citation>
    <scope>NUCLEOTIDE SEQUENCE</scope>
    <source>
        <strain evidence="2">Z330</strain>
    </source>
</reference>
<protein>
    <submittedName>
        <fullName evidence="2">Hint domain-containing protein</fullName>
    </submittedName>
</protein>
<dbReference type="SUPFAM" id="SSF51294">
    <property type="entry name" value="Hedgehog/intein (Hint) domain"/>
    <property type="match status" value="1"/>
</dbReference>
<gene>
    <name evidence="2" type="ORF">PAF17_15460</name>
</gene>
<evidence type="ECO:0000259" key="1">
    <source>
        <dbReference type="Pfam" id="PF13403"/>
    </source>
</evidence>
<comment type="caution">
    <text evidence="2">The sequence shown here is derived from an EMBL/GenBank/DDBJ whole genome shotgun (WGS) entry which is preliminary data.</text>
</comment>
<feature type="domain" description="Hedgehog/Intein (Hint)" evidence="1">
    <location>
        <begin position="168"/>
        <end position="314"/>
    </location>
</feature>
<evidence type="ECO:0000313" key="3">
    <source>
        <dbReference type="Proteomes" id="UP001165641"/>
    </source>
</evidence>
<accession>A0ABT4ZJI6</accession>